<proteinExistence type="predicted"/>
<protein>
    <recommendedName>
        <fullName evidence="2">PIG-L family deacetylase</fullName>
    </recommendedName>
</protein>
<name>X1CS48_9ZZZZ</name>
<evidence type="ECO:0008006" key="2">
    <source>
        <dbReference type="Google" id="ProtNLM"/>
    </source>
</evidence>
<accession>X1CS48</accession>
<gene>
    <name evidence="1" type="ORF">S01H4_56008</name>
</gene>
<dbReference type="AlphaFoldDB" id="X1CS48"/>
<dbReference type="InterPro" id="IPR024078">
    <property type="entry name" value="LmbE-like_dom_sf"/>
</dbReference>
<dbReference type="Gene3D" id="3.40.50.10320">
    <property type="entry name" value="LmbE-like"/>
    <property type="match status" value="1"/>
</dbReference>
<dbReference type="Pfam" id="PF02585">
    <property type="entry name" value="PIG-L"/>
    <property type="match status" value="1"/>
</dbReference>
<dbReference type="InterPro" id="IPR003737">
    <property type="entry name" value="GlcNAc_PI_deacetylase-related"/>
</dbReference>
<sequence>MMTEIDENDLKQSAVVFSPHPDDETLGCGGIIICKKREGANVKIVFMCDG</sequence>
<organism evidence="1">
    <name type="scientific">marine sediment metagenome</name>
    <dbReference type="NCBI Taxonomy" id="412755"/>
    <lineage>
        <taxon>unclassified sequences</taxon>
        <taxon>metagenomes</taxon>
        <taxon>ecological metagenomes</taxon>
    </lineage>
</organism>
<dbReference type="SUPFAM" id="SSF102588">
    <property type="entry name" value="LmbE-like"/>
    <property type="match status" value="1"/>
</dbReference>
<feature type="non-terminal residue" evidence="1">
    <location>
        <position position="50"/>
    </location>
</feature>
<comment type="caution">
    <text evidence="1">The sequence shown here is derived from an EMBL/GenBank/DDBJ whole genome shotgun (WGS) entry which is preliminary data.</text>
</comment>
<reference evidence="1" key="1">
    <citation type="journal article" date="2014" name="Front. Microbiol.">
        <title>High frequency of phylogenetically diverse reductive dehalogenase-homologous genes in deep subseafloor sedimentary metagenomes.</title>
        <authorList>
            <person name="Kawai M."/>
            <person name="Futagami T."/>
            <person name="Toyoda A."/>
            <person name="Takaki Y."/>
            <person name="Nishi S."/>
            <person name="Hori S."/>
            <person name="Arai W."/>
            <person name="Tsubouchi T."/>
            <person name="Morono Y."/>
            <person name="Uchiyama I."/>
            <person name="Ito T."/>
            <person name="Fujiyama A."/>
            <person name="Inagaki F."/>
            <person name="Takami H."/>
        </authorList>
    </citation>
    <scope>NUCLEOTIDE SEQUENCE</scope>
    <source>
        <strain evidence="1">Expedition CK06-06</strain>
    </source>
</reference>
<evidence type="ECO:0000313" key="1">
    <source>
        <dbReference type="EMBL" id="GAH10592.1"/>
    </source>
</evidence>
<dbReference type="EMBL" id="BART01032405">
    <property type="protein sequence ID" value="GAH10592.1"/>
    <property type="molecule type" value="Genomic_DNA"/>
</dbReference>